<accession>A0A9W7BYU4</accession>
<feature type="compositionally biased region" description="Acidic residues" evidence="6">
    <location>
        <begin position="4566"/>
        <end position="4580"/>
    </location>
</feature>
<dbReference type="SUPFAM" id="SSF48403">
    <property type="entry name" value="Ankyrin repeat"/>
    <property type="match status" value="4"/>
</dbReference>
<feature type="repeat" description="ANK" evidence="4">
    <location>
        <begin position="2443"/>
        <end position="2465"/>
    </location>
</feature>
<protein>
    <recommendedName>
        <fullName evidence="8">EF-hand domain-containing protein</fullName>
    </recommendedName>
</protein>
<dbReference type="Pfam" id="PF00023">
    <property type="entry name" value="Ank"/>
    <property type="match status" value="1"/>
</dbReference>
<feature type="transmembrane region" description="Helical" evidence="7">
    <location>
        <begin position="2251"/>
        <end position="2270"/>
    </location>
</feature>
<dbReference type="Pfam" id="PF12796">
    <property type="entry name" value="Ank_2"/>
    <property type="match status" value="2"/>
</dbReference>
<feature type="repeat" description="ANK" evidence="4">
    <location>
        <begin position="4941"/>
        <end position="4973"/>
    </location>
</feature>
<dbReference type="Gene3D" id="1.10.238.10">
    <property type="entry name" value="EF-hand"/>
    <property type="match status" value="2"/>
</dbReference>
<dbReference type="EMBL" id="BRXY01000538">
    <property type="protein sequence ID" value="GMH99057.1"/>
    <property type="molecule type" value="Genomic_DNA"/>
</dbReference>
<feature type="transmembrane region" description="Helical" evidence="7">
    <location>
        <begin position="193"/>
        <end position="215"/>
    </location>
</feature>
<evidence type="ECO:0000256" key="4">
    <source>
        <dbReference type="PROSITE-ProRule" id="PRU00023"/>
    </source>
</evidence>
<keyword evidence="7" id="KW-0812">Transmembrane</keyword>
<proteinExistence type="predicted"/>
<dbReference type="PROSITE" id="PS00018">
    <property type="entry name" value="EF_HAND_1"/>
    <property type="match status" value="3"/>
</dbReference>
<evidence type="ECO:0000256" key="2">
    <source>
        <dbReference type="ARBA" id="ARBA00022837"/>
    </source>
</evidence>
<name>A0A9W7BYU4_9STRA</name>
<dbReference type="InterPro" id="IPR002110">
    <property type="entry name" value="Ankyrin_rpt"/>
</dbReference>
<feature type="compositionally biased region" description="Basic and acidic residues" evidence="6">
    <location>
        <begin position="4516"/>
        <end position="4532"/>
    </location>
</feature>
<feature type="region of interest" description="Disordered" evidence="6">
    <location>
        <begin position="1182"/>
        <end position="1251"/>
    </location>
</feature>
<evidence type="ECO:0000313" key="10">
    <source>
        <dbReference type="Proteomes" id="UP001165085"/>
    </source>
</evidence>
<feature type="region of interest" description="Disordered" evidence="6">
    <location>
        <begin position="1263"/>
        <end position="1291"/>
    </location>
</feature>
<dbReference type="Pfam" id="PF00400">
    <property type="entry name" value="WD40"/>
    <property type="match status" value="2"/>
</dbReference>
<keyword evidence="7" id="KW-0472">Membrane</keyword>
<dbReference type="InterPro" id="IPR015943">
    <property type="entry name" value="WD40/YVTN_repeat-like_dom_sf"/>
</dbReference>
<feature type="transmembrane region" description="Helical" evidence="7">
    <location>
        <begin position="2194"/>
        <end position="2212"/>
    </location>
</feature>
<keyword evidence="2" id="KW-0106">Calcium</keyword>
<feature type="transmembrane region" description="Helical" evidence="7">
    <location>
        <begin position="2094"/>
        <end position="2115"/>
    </location>
</feature>
<keyword evidence="7" id="KW-1133">Transmembrane helix</keyword>
<feature type="transmembrane region" description="Helical" evidence="7">
    <location>
        <begin position="6639"/>
        <end position="6657"/>
    </location>
</feature>
<keyword evidence="10" id="KW-1185">Reference proteome</keyword>
<dbReference type="SMART" id="SM00054">
    <property type="entry name" value="EFh"/>
    <property type="match status" value="3"/>
</dbReference>
<dbReference type="InterPro" id="IPR036322">
    <property type="entry name" value="WD40_repeat_dom_sf"/>
</dbReference>
<feature type="region of interest" description="Disordered" evidence="6">
    <location>
        <begin position="1325"/>
        <end position="1370"/>
    </location>
</feature>
<keyword evidence="1" id="KW-0677">Repeat</keyword>
<keyword evidence="5" id="KW-0853">WD repeat</keyword>
<dbReference type="PROSITE" id="PS50294">
    <property type="entry name" value="WD_REPEATS_REGION"/>
    <property type="match status" value="1"/>
</dbReference>
<feature type="region of interest" description="Disordered" evidence="6">
    <location>
        <begin position="4468"/>
        <end position="4539"/>
    </location>
</feature>
<gene>
    <name evidence="9" type="ORF">TrST_g8322</name>
</gene>
<feature type="domain" description="EF-hand" evidence="8">
    <location>
        <begin position="6030"/>
        <end position="6065"/>
    </location>
</feature>
<dbReference type="SMART" id="SM00248">
    <property type="entry name" value="ANK"/>
    <property type="match status" value="12"/>
</dbReference>
<evidence type="ECO:0000256" key="5">
    <source>
        <dbReference type="PROSITE-ProRule" id="PRU00221"/>
    </source>
</evidence>
<dbReference type="PROSITE" id="PS50222">
    <property type="entry name" value="EF_HAND_2"/>
    <property type="match status" value="3"/>
</dbReference>
<feature type="compositionally biased region" description="Basic and acidic residues" evidence="6">
    <location>
        <begin position="6601"/>
        <end position="6612"/>
    </location>
</feature>
<feature type="transmembrane region" description="Helical" evidence="7">
    <location>
        <begin position="157"/>
        <end position="181"/>
    </location>
</feature>
<dbReference type="GO" id="GO:0005509">
    <property type="term" value="F:calcium ion binding"/>
    <property type="evidence" value="ECO:0007669"/>
    <property type="project" value="InterPro"/>
</dbReference>
<dbReference type="PANTHER" id="PTHR24173:SF74">
    <property type="entry name" value="ANKYRIN REPEAT DOMAIN-CONTAINING PROTEIN 16"/>
    <property type="match status" value="1"/>
</dbReference>
<feature type="repeat" description="ANK" evidence="4">
    <location>
        <begin position="2405"/>
        <end position="2437"/>
    </location>
</feature>
<feature type="domain" description="EF-hand" evidence="8">
    <location>
        <begin position="6134"/>
        <end position="6169"/>
    </location>
</feature>
<feature type="region of interest" description="Disordered" evidence="6">
    <location>
        <begin position="6601"/>
        <end position="6633"/>
    </location>
</feature>
<dbReference type="InterPro" id="IPR018247">
    <property type="entry name" value="EF_Hand_1_Ca_BS"/>
</dbReference>
<dbReference type="PROSITE" id="PS50088">
    <property type="entry name" value="ANK_REPEAT"/>
    <property type="match status" value="4"/>
</dbReference>
<dbReference type="InterPro" id="IPR002048">
    <property type="entry name" value="EF_hand_dom"/>
</dbReference>
<dbReference type="Pfam" id="PF13202">
    <property type="entry name" value="EF-hand_5"/>
    <property type="match status" value="1"/>
</dbReference>
<evidence type="ECO:0000256" key="3">
    <source>
        <dbReference type="ARBA" id="ARBA00023043"/>
    </source>
</evidence>
<dbReference type="SUPFAM" id="SSF47473">
    <property type="entry name" value="EF-hand"/>
    <property type="match status" value="1"/>
</dbReference>
<feature type="compositionally biased region" description="Polar residues" evidence="6">
    <location>
        <begin position="4474"/>
        <end position="4483"/>
    </location>
</feature>
<feature type="compositionally biased region" description="Basic and acidic residues" evidence="6">
    <location>
        <begin position="1191"/>
        <end position="1236"/>
    </location>
</feature>
<evidence type="ECO:0000256" key="1">
    <source>
        <dbReference type="ARBA" id="ARBA00022737"/>
    </source>
</evidence>
<dbReference type="InterPro" id="IPR036770">
    <property type="entry name" value="Ankyrin_rpt-contain_sf"/>
</dbReference>
<comment type="caution">
    <text evidence="9">The sequence shown here is derived from an EMBL/GenBank/DDBJ whole genome shotgun (WGS) entry which is preliminary data.</text>
</comment>
<reference evidence="10" key="1">
    <citation type="journal article" date="2023" name="Commun. Biol.">
        <title>Genome analysis of Parmales, the sister group of diatoms, reveals the evolutionary specialization of diatoms from phago-mixotrophs to photoautotrophs.</title>
        <authorList>
            <person name="Ban H."/>
            <person name="Sato S."/>
            <person name="Yoshikawa S."/>
            <person name="Yamada K."/>
            <person name="Nakamura Y."/>
            <person name="Ichinomiya M."/>
            <person name="Sato N."/>
            <person name="Blanc-Mathieu R."/>
            <person name="Endo H."/>
            <person name="Kuwata A."/>
            <person name="Ogata H."/>
        </authorList>
    </citation>
    <scope>NUCLEOTIDE SEQUENCE [LARGE SCALE GENOMIC DNA]</scope>
    <source>
        <strain evidence="10">NIES 3701</strain>
    </source>
</reference>
<feature type="domain" description="EF-hand" evidence="8">
    <location>
        <begin position="6069"/>
        <end position="6104"/>
    </location>
</feature>
<feature type="repeat" description="WD" evidence="5">
    <location>
        <begin position="616"/>
        <end position="647"/>
    </location>
</feature>
<dbReference type="InterPro" id="IPR001680">
    <property type="entry name" value="WD40_rpt"/>
</dbReference>
<evidence type="ECO:0000256" key="6">
    <source>
        <dbReference type="SAM" id="MobiDB-lite"/>
    </source>
</evidence>
<feature type="region of interest" description="Disordered" evidence="6">
    <location>
        <begin position="4556"/>
        <end position="4585"/>
    </location>
</feature>
<dbReference type="Gene3D" id="2.130.10.10">
    <property type="entry name" value="YVTN repeat-like/Quinoprotein amine dehydrogenase"/>
    <property type="match status" value="3"/>
</dbReference>
<feature type="transmembrane region" description="Helical" evidence="7">
    <location>
        <begin position="71"/>
        <end position="88"/>
    </location>
</feature>
<feature type="region of interest" description="Disordered" evidence="6">
    <location>
        <begin position="2956"/>
        <end position="2978"/>
    </location>
</feature>
<feature type="compositionally biased region" description="Acidic residues" evidence="6">
    <location>
        <begin position="2957"/>
        <end position="2978"/>
    </location>
</feature>
<keyword evidence="3 4" id="KW-0040">ANK repeat</keyword>
<evidence type="ECO:0000313" key="9">
    <source>
        <dbReference type="EMBL" id="GMH99057.1"/>
    </source>
</evidence>
<dbReference type="PROSITE" id="PS50297">
    <property type="entry name" value="ANK_REP_REGION"/>
    <property type="match status" value="2"/>
</dbReference>
<dbReference type="OrthoDB" id="120976at2759"/>
<evidence type="ECO:0000259" key="8">
    <source>
        <dbReference type="PROSITE" id="PS50222"/>
    </source>
</evidence>
<dbReference type="Proteomes" id="UP001165085">
    <property type="component" value="Unassembled WGS sequence"/>
</dbReference>
<dbReference type="SUPFAM" id="SSF50978">
    <property type="entry name" value="WD40 repeat-like"/>
    <property type="match status" value="1"/>
</dbReference>
<feature type="repeat" description="ANK" evidence="4">
    <location>
        <begin position="4340"/>
        <end position="4372"/>
    </location>
</feature>
<dbReference type="Gene3D" id="1.25.40.20">
    <property type="entry name" value="Ankyrin repeat-containing domain"/>
    <property type="match status" value="4"/>
</dbReference>
<sequence>MGFVNDIILVTAIVIVGILANSVCNTIITYTVGKKKWSFHTSPTPLHYSRFSLLRPLHPFFRFLSQSRTRLIIILATLSLGGMAYFVAQRLTSGDGLADLDTRQLVLGAVFMMFLVVVIFVGVFGRVFLKSSRAQAIATSLTMTQLRTKIRRAQIIFLVRVLTYLFAFLPFVGFLVTYFVFAEGDDKTTLRHGILLLPVGILCVALSFGVVLFFFRPSSSVWKSGAIRAVTSAYTRGHKEGISCVCVITATHHTPHGEDLIFTSGKEDGKIKVWSSETGRLLRSFLGHQKGVNYMSTNADQTKMYTAGVSSSDGGEIREWDLTIPNVRVPVWTAFLADVSDVTSVLAEKDLIFSFGFIHDRKNSPLFAPHQLNPTLLKRNSPGWGADFTSSDITLRTMFEIGKGVKEEDRVRYNDKKHSAKDVNLYETGTWQRSHSQKITAMCYAPTSYCEGRIVTERSELNTSAKNYAVDNPNASRYKFFFTSSLDGTCKAWSSEYKRCIGTFSTGVTAPPLYTVIVHPITGQLFAGADDGTVKVWNCFEHCDDRGVIMVDAVDPKKAIRGKRTKSGGSNYGGTLSDYSYTGATGDLTFVFDIGNDGISTRNIAAPSDVIPRNPRDKHGNEVRSLAFSNDYRVLYSASMDGKVKSWACPSLTSVFDDVSAKVMYRGTPRDVGVLLGDYQVGSPVRSISVGPVVAASRSEKSKGEDVDVDGDDFHDNKDKFYAASDDDMVTIWECYPEDVSNFRNKGEFRSVRLEELITPLVDIATLTMQMLGFPFGEDMPWSEEVEPIQYSLPIFQMEFQVTPALFLFQFWCVSGFCIVFCILCLGDAHERLMDEIARCMGDSTYEEFEDDFDDKDSNDSGGGVVPIDDQEIEIVIPANSLPQIESYNPATAAAERLERAKNLWASLPPEEKGTLLEIVISYSEPGTLVTEKSLYEFLRDYGLLSNALNFNAYQIAFQTSDVPAALRNDSYKSQTQSFFDDVTIDKDVHRLYMQRPVDGPIVLNPANFRIEKETTRRQHYPTISAQALLCLFENLNDQGFSPFDEGVQNVLTSFVFPLFKAREKDSVNSSSTILSEIAASLGTLTDNEKVKEMLSEKGVGASVFRRTAKAKSLQPSIKKLVTEDKNGPVPLIASVAKIKKTLMATSHSKIKTYYTKSDHLAIVNPYGNFVKAMQKECQSLRSENEQLENAVRESKAKERSDKEALESSKTSLEEFKKEAKRSNSSDISKEEDAKSNYRNKKAKKFKMQEDFDEKQKKFRITIAGQQKKIRSLKNSESAAKPDTPEKIQRCQDRIRDLEETLKDDKADLEALDKVILEADKTAKEMTQRAKEEQNKRSDEQKVRERNIKDLEAKHKQSEKEFQKQKKALKDKGAAYSKKQVFHTRIVRHTCYVKSADDEKLLSTLQAMYNHQDAKLIFDAVSTADEFKQLFPCTFFNDPDLLSPDLSSRLINANKEEKLEILRQHCIPFSSQIKKEGMVESRNLALSSFPFDCGKVTNAMVTDQIEGIVWDDQYKSIDLITFLPIDKAPKPLSLKQFEEQCTGVFDGLNKDGNKHEHVDTEIWRKIGFTEIGHLPAAARRGTLHRVESRVVPMYYHDLAKDLIVDSTFWFASLLLKRLEHDAYQFEKIAAKLEASCNDALDMTLDFMALLDDEDVPPSREAYENLIVRFSKEIYSGWVRSDVTLEPHKSKWTRWGTSLMKREKHWSIVDKYYSSVLREFVYNSEQAEALKDAIVSKKNEEKNEKKNEKKKIDFSLEINSSNCYYYTQKHTQKKPYDKDQRRKVKELELDVAWRKVKRLFGESGRSLFKFRFRPSMSIPSDSHSSSSEQSETYPYNVPHTATYLKDVFYRYGSRKSKAEEATCAPFELAFRKDTEQTSGLGDANISENNFVSFVKDFRIVPRLMSEKAARECFSMSCMGSAGAGDISALSYPEFVEAVVRLGTASGWRKIVQYLQKKKVPIDWRFVEQQGRTKVLGEKQRAVILGSQFPPKYNEDYLDPLLDKSKKLTPEEQEAMPCTRFVISLIEEENNRRIEAPRNSLELTRLFVKLFIYFGSTILAVPVTRTLFGAIDCSLVDGVRVWDKDLTVECLSQDHLVVLAAACVQIAIFLPFLVRYASLGGDPAEMRTPDEYSHVGKIKYVVWDSWFIDQKAEKGSLELEVGPLTRGQASGLFDVSTVIGKIMLVGTAVFQTNNPMSMAVCFNVVVFFEVFITLYAKPFRDAGPNLAVFTVRSVTGWTTFCSLLVAWVSDPDVAWPAVVWYSGVIPTIWLSYRLGRFVWKISDEDIDKELDQFSTNDQVVLLDEDKDDIEAGGDAHEEDLGGSTLESDKFSDLEQQAVASAEVSAVFSKLLACGSDADAGLPVGHEKIKHLIRLHKLSSTSIKNSVHLEQLLKQPIIQMQLTKTDSFGNLPLHYSAQAGAYAALEMLLESNQDTSGNDLLASNCNGRTPLHILADKGDIESIKLLFRAVEWGESDRARFLRRMEGKSAKERKKLKKVSKMEMERTSEQGVEMTSLLVPSGGAAEDIGYYVDKTDRLIGAHLKSITTEDRGEDDLMKVSNGRKKAKPLTRLFKRGVIDKMVHKEDENGQLPFALVLDRIGRLIRLKASLIRMQIVRKALETGGSSSLPASQGEGSEMWRARLASTMKGTSANKDLFAGLPISKERADKFFRNSTVAGRFYAESAKTPAVDRVKVCGVDNTFVTHGNEVGGTDQTWKNIFNAFDFPGCDQLAKEYKYQNKSYDYTIVSKGFDIPPQFHFISETDRVSVYNDCRQQYLENNPTNYKKNSKGTSPIQMLDSRLLHYKEIGELLFRHFNEEELVPSEISQYGAKLEVDPNPAFMEWDTAALDFKQYEKYLESSFNIKSLISSVHKCELVDGITLPWLHTYFKDRVNGLFDNDYKPFDANFHALVRSHKFLVLTCHPTFKTRQDYETGLEEVQRLPTAYITFLLLPNPPAVKLDIDDEDGDGDEGDSGDLEKEEEQSLMLELSKLEGCEATRDVYDATLGAFNLRAVPLLYSHSHFPLDKDLYDNTADDWNGDIRTLQRTGLRQLNKLGLNRSTTPSSEKELSNLSRKLAKRYRNIIDRALLERFKSKSALYTNNLILKCPDDSVTAEWLPRLQIAARVLREDGSMLSTPMPSNVLNFLFQSEAEVDPVARVNDNRQNRSGSTWLSSLKFGFGGSGEVEIKKRSMPSRSELNWLRLVCTLQLKKNPNLTLQSEISTYGDVFSAAWNGDAYRMKTLVDREKAVLAAATSFGSTSLTLTTLNTAHLQRHDLNVSPDETSAQIEEEEESDWMRKRRLEQERKRLRHLKNARAHWHAPNFTTMHIAAQAGFVDVVSELIKAPHMDLAAKDSGGQLALHKAAKYGFLDIVKILLSQLTNGQREVLMTLDVKKQSVLYVSLEAALREVEMDLLKQRRDERQVSRDQKLSASFNEWSYSQAGFEIASKHGNLDNTAKVSKIERRETADFLWALSGGIEVGEPSGGVDCSSLRAMLLAKLGKFSDAEKVMVDGSSPDDVLETYLSYVLKDATTTYDEVKMNAAGQHVCSVLNKKKDAQKNDVSNIALKLSGLSMRLGLHQIFASIMQSNPSLYDGNSQMWKTFRALSNSKSSVVKVGCGALGNEKSGELSAAVYKAYVNFLSQTFSDMKDIQKEVQHSLPVDLELALAHSCEDSREEVFDDALPKAIVGIIKEGTGESEIWSNVKMNMMKVAQNRSHHSDKNIHKALQFYVSFLRDELSKADDEVTITIMRAAAEGKFPTICFSRSKVGFVRSVSKATQIPSLPPPVVTSQEHRICLTPRALWVTGEKPKYYKSKIYKFRQKDPRLCYTSTGKKEPSVGRSLKDRTRLVNVLLKEVGATVVTVEGVHAVLEQLRDAELAWKLIMTRDSDTNAEENEKFGFLSACLSVAALFPFQLLVDRLGNSIVNLPTGVADAGDKARSLQMALCIASGVKRHENAWRLLVLLAAVAPKDGFADNGLKKEFEAWQVFNFKREMDPLSRRRKVFYHYSIQEGLPTESSGARAATRVVDVNSNLALANLSPVFSTCGKVVKEPDFQEAAIFAGRCEGRVFDDYCKHVLSTTQEPWLKQAEKHVELLKTRKDKTKVVLKGRADGDFAADFIASTLLDSMTRKVLSGGELDNNKLVVCGGLHGVAWSHLFPRKVGSERDGTAVDVFSGAQDVRDLSLRTNHMKKVKVRYDYSTCPTANEMVIRAIEIGEVDVALRLISIGAWNDERILAMAIENGMHNVVDAVLSKESSSPLVNKKCWVPTTTDGLFVEKELSDMRDELVMESISCVALNIVPLVRACKCGSKSLVSRLLAAGADVDGIEHSEIKRDNERGGSNDSALSGMSPISWACVRGDDDVVKLLLDNGARCAVMSGDEDGPTYENEFGFKETLFLTTLALDKSKLRRRDVFDGGYSLRNKVWENEMARLPPHSSQQYISKEATRKLKVFKRKGWDGLRKIGGVEAKSIIATVARDQGETSPATDNKATTTETTTEDSSPLEIDEVVVAKVESEEEEGESEERRGRSRTREPTEGQRGKSRGNSVENFFESVKVLFAGDKKEEKKENTVEGSDEDDEDDEDEGIEDIGSLARPSYTMAHLGDTKTYAVGEEGITWHGVFTCHIPGLVRSGSKLVVFDSQGPEPRRRFEQCARMVLKTELAAQMAKAEAETDSTPSGKTLGFFGKDQVEKAFVSTWISLAVDYLDGMFEFLNEMCQNIEGQLDMNALIKSLGTTTFNEKALERCIKSARYDTARSLVKIGASITDRVLEDAVTNGSCDLSQALMNCCHGDLILAQRLRWWLGSLPDYFVHFSQNLEEIVDVRWLKAEIRVKVEERREALSVCVALGLDKCALALIEMEEDDGILSGKTFWLGAGTGREGLLDLAKDHARTLKSNLYQRCCKAGNFQLLKALIHEAKQVHNLLEIDLNLNSIEENDRVGGFILGCEYNLVTPLSYACMRGDLDMCRLLMNEGALSNVASPLGKDLLAYPLAFAASGCNLNKGAEFKSLDPYFGESWEWLDPTALDKSRSDGKATLLGVEPGVKLIKFLVDSMKKKQDGKKRADAGYKVASAFSNLLGAQLGGFSSLWASSFAGSHEDTAKGRVKRKLESMKETVDFKIGKYDKLKKRVAERKKARNRVRGFTKSLENTRLNKKDDWALTEEGLNLWHTLSRCLSELLIVFTGGYSDTKVTEFDVCAPRQSGDTHVFEWKGVFFDLGRKFKPTKFKYAECVDLVSLGGQISKVKAADAAVIFEDLGRVGMWSAVDKLIESVAAVANETEKPKCEGVALAARHGLVDITNTLLKLYKLEEKALQAAIKSKSEDLVTIMNIGLAIPVKAASVESLYVALSTGDSHLFQIVCSCADMESADDDAREKLVWWAGVGGNPDILDLLKVDRRLHPKFDDADEVGLLDVMSNVFKSKREKAEMEKKLKLRKAKREQAIEARKVFPFRMTACWRSLEIAARLGNGAFCAKLIEMCVLKPDGEEGYGERGWASAMFRNDQDFYSVFALMSRHGLREGMELMLEKCGRDIVVGKWGGKFSWEYDCGIDSPIMSAILGGKVDTALWLFLEFGVSVEVGECLRAYSVSDDRANLVPSMWYEAGTHSVFTSSCFFLREVRDWKENERFMADRPCMFRAMIRQDFDKGTFKFRSTLDPTTNGLAFCLSIEQWRIEKELEKFEGGRRGFPRWAAAAGLFTGETRLRAIRNLDMVKPVEDVLADAKKILGFEGGCYSRRMEDNVFALNYLIEDKSNFNGRESWRCTGGTSEVNLRLLLALLKSWGDVPSSCRVSTHYETDDNSRHESHRTEVSLRQAIALVKWRMNKNMNENFMHYLACVPLTRLSIAIEIYDLVMSWPEIIEGVLGRLDTPEGRAVFGFDLNMFAEAGDSVVDTPFETAVAMGNQVFAAKFIKFTSLRSGFNNSYDGVIKGLALLPVWKHLYLERREINTDNEDDDEDIGLIKHELGFDDDYDEPTNKLKERGLMPPPMVLFKLRRCMKDYGSTDEEWMNLINVYCDAAEKYYKRLPDRELNLTPSTTVSAKDFLTLARETFDDLDEDKNGTLSPQELKSGLETVSHGRRIYSKSEIDQFMKKYDEDGDGVISFNEFRILAIDQWNSTNMSGSVLGFKRRQTAKEEDKKKRADENASLEKTVKAAFDKADTDKSGAISGEELYAALKNINPEKGSAIYNLDECKQLVNLFDHSADGVGLEYSDFKTLIEMEIKGSSDEQSSNWQALIGGNGVQIRKSGSRQVFNIKPVLDTQYRALISTLKNGAPPYTPSTLDLAKCDPNPKLCKTIAEKDWSTGFLVGSLTYTCLHPSCSYQNSYGITRILKHQKELHGYYPDNWTRDDVREQIRTGTVRCDYVDSGYTKQTRDRVITEADTNRTVADAGRLWIERNSNLKVEDPKDFDISSLGAATSKTWSDLNALSKLDCVKVYQSMTDKDNAAKFTQMIYGVNPHRTSDEKELTSREKKYDEGDRYQIPGENDETKEEDLKEDKLHEEKLASIYRTCFWSGETVTLGEHLLHGRCDDDGFERIDDVYKQTKPVFIKNKYARSFCLSELNTKTSRNGSFYSNFIGERATSKSLFEDKVYEAKGEAKHVIVLRAKELAEEENEKKKVEEKGAEQEETVQDEAEEEEVVTPTKRKKKKVNLLGLLVGGAGVFLYVWVAFEEFKVDIDWPWEGDEGRR</sequence>
<feature type="compositionally biased region" description="Basic and acidic residues" evidence="6">
    <location>
        <begin position="6448"/>
        <end position="6466"/>
    </location>
</feature>
<feature type="transmembrane region" description="Helical" evidence="7">
    <location>
        <begin position="6"/>
        <end position="28"/>
    </location>
</feature>
<feature type="region of interest" description="Disordered" evidence="6">
    <location>
        <begin position="6448"/>
        <end position="6482"/>
    </location>
</feature>
<dbReference type="Pfam" id="PF13499">
    <property type="entry name" value="EF-hand_7"/>
    <property type="match status" value="1"/>
</dbReference>
<feature type="transmembrane region" description="Helical" evidence="7">
    <location>
        <begin position="108"/>
        <end position="129"/>
    </location>
</feature>
<feature type="compositionally biased region" description="Acidic residues" evidence="6">
    <location>
        <begin position="6613"/>
        <end position="6626"/>
    </location>
</feature>
<organism evidence="9 10">
    <name type="scientific">Triparma strigata</name>
    <dbReference type="NCBI Taxonomy" id="1606541"/>
    <lineage>
        <taxon>Eukaryota</taxon>
        <taxon>Sar</taxon>
        <taxon>Stramenopiles</taxon>
        <taxon>Ochrophyta</taxon>
        <taxon>Bolidophyceae</taxon>
        <taxon>Parmales</taxon>
        <taxon>Triparmaceae</taxon>
        <taxon>Triparma</taxon>
    </lineage>
</organism>
<dbReference type="SMART" id="SM00320">
    <property type="entry name" value="WD40"/>
    <property type="match status" value="6"/>
</dbReference>
<feature type="transmembrane region" description="Helical" evidence="7">
    <location>
        <begin position="805"/>
        <end position="829"/>
    </location>
</feature>
<dbReference type="CDD" id="cd00051">
    <property type="entry name" value="EFh"/>
    <property type="match status" value="1"/>
</dbReference>
<dbReference type="PROSITE" id="PS50082">
    <property type="entry name" value="WD_REPEATS_2"/>
    <property type="match status" value="1"/>
</dbReference>
<dbReference type="PANTHER" id="PTHR24173">
    <property type="entry name" value="ANKYRIN REPEAT CONTAINING"/>
    <property type="match status" value="1"/>
</dbReference>
<evidence type="ECO:0000256" key="7">
    <source>
        <dbReference type="SAM" id="Phobius"/>
    </source>
</evidence>
<feature type="transmembrane region" description="Helical" evidence="7">
    <location>
        <begin position="2224"/>
        <end position="2245"/>
    </location>
</feature>
<dbReference type="InterPro" id="IPR011992">
    <property type="entry name" value="EF-hand-dom_pair"/>
</dbReference>